<dbReference type="SUPFAM" id="SSF52540">
    <property type="entry name" value="P-loop containing nucleoside triphosphate hydrolases"/>
    <property type="match status" value="1"/>
</dbReference>
<evidence type="ECO:0000256" key="16">
    <source>
        <dbReference type="PIRNR" id="PIRNR001767"/>
    </source>
</evidence>
<evidence type="ECO:0000256" key="11">
    <source>
        <dbReference type="ARBA" id="ARBA00022843"/>
    </source>
</evidence>
<comment type="caution">
    <text evidence="20">The sequence shown here is derived from an EMBL/GenBank/DDBJ whole genome shotgun (WGS) entry which is preliminary data.</text>
</comment>
<keyword evidence="21" id="KW-1185">Reference proteome</keyword>
<dbReference type="PIRSF" id="PIRSF001767">
    <property type="entry name" value="Cdc6"/>
    <property type="match status" value="1"/>
</dbReference>
<keyword evidence="11" id="KW-0832">Ubl conjugation</keyword>
<feature type="region of interest" description="Disordered" evidence="17">
    <location>
        <begin position="18"/>
        <end position="86"/>
    </location>
</feature>
<keyword evidence="13" id="KW-0131">Cell cycle</keyword>
<keyword evidence="6" id="KW-0132">Cell division</keyword>
<evidence type="ECO:0000256" key="1">
    <source>
        <dbReference type="ARBA" id="ARBA00004123"/>
    </source>
</evidence>
<dbReference type="GO" id="GO:0005524">
    <property type="term" value="F:ATP binding"/>
    <property type="evidence" value="ECO:0007669"/>
    <property type="project" value="UniProtKB-KW"/>
</dbReference>
<dbReference type="GO" id="GO:0051301">
    <property type="term" value="P:cell division"/>
    <property type="evidence" value="ECO:0007669"/>
    <property type="project" value="UniProtKB-UniRule"/>
</dbReference>
<evidence type="ECO:0000256" key="13">
    <source>
        <dbReference type="ARBA" id="ARBA00023306"/>
    </source>
</evidence>
<evidence type="ECO:0000256" key="17">
    <source>
        <dbReference type="SAM" id="MobiDB-lite"/>
    </source>
</evidence>
<dbReference type="Proteomes" id="UP001634394">
    <property type="component" value="Unassembled WGS sequence"/>
</dbReference>
<dbReference type="Gene3D" id="1.10.10.10">
    <property type="entry name" value="Winged helix-like DNA-binding domain superfamily/Winged helix DNA-binding domain"/>
    <property type="match status" value="1"/>
</dbReference>
<dbReference type="InterPro" id="IPR036388">
    <property type="entry name" value="WH-like_DNA-bd_sf"/>
</dbReference>
<keyword evidence="8" id="KW-0547">Nucleotide-binding</keyword>
<dbReference type="InterPro" id="IPR054425">
    <property type="entry name" value="Cdc6_ORC1-like_ATPase_lid"/>
</dbReference>
<comment type="similarity">
    <text evidence="3 16">Belongs to the CDC6/cdc18 family.</text>
</comment>
<evidence type="ECO:0000256" key="2">
    <source>
        <dbReference type="ARBA" id="ARBA00004496"/>
    </source>
</evidence>
<dbReference type="EMBL" id="JBJQND010000014">
    <property type="protein sequence ID" value="KAL3855230.1"/>
    <property type="molecule type" value="Genomic_DNA"/>
</dbReference>
<evidence type="ECO:0000256" key="6">
    <source>
        <dbReference type="ARBA" id="ARBA00022618"/>
    </source>
</evidence>
<dbReference type="GO" id="GO:0006270">
    <property type="term" value="P:DNA replication initiation"/>
    <property type="evidence" value="ECO:0007669"/>
    <property type="project" value="UniProtKB-UniRule"/>
</dbReference>
<dbReference type="SMART" id="SM00382">
    <property type="entry name" value="AAA"/>
    <property type="match status" value="1"/>
</dbReference>
<dbReference type="GO" id="GO:0005634">
    <property type="term" value="C:nucleus"/>
    <property type="evidence" value="ECO:0007669"/>
    <property type="project" value="UniProtKB-SubCell"/>
</dbReference>
<feature type="compositionally biased region" description="Basic and acidic residues" evidence="17">
    <location>
        <begin position="51"/>
        <end position="60"/>
    </location>
</feature>
<accession>A0ABD3V0P3</accession>
<dbReference type="SMART" id="SM01074">
    <property type="entry name" value="Cdc6_C"/>
    <property type="match status" value="1"/>
</dbReference>
<keyword evidence="4" id="KW-0963">Cytoplasm</keyword>
<feature type="domain" description="AAA+ ATPase" evidence="18">
    <location>
        <begin position="189"/>
        <end position="324"/>
    </location>
</feature>
<dbReference type="SUPFAM" id="SSF46785">
    <property type="entry name" value="Winged helix' DNA-binding domain"/>
    <property type="match status" value="1"/>
</dbReference>
<keyword evidence="7" id="KW-0235">DNA replication</keyword>
<comment type="subcellular location">
    <subcellularLocation>
        <location evidence="2">Cytoplasm</location>
    </subcellularLocation>
    <subcellularLocation>
        <location evidence="1 16">Nucleus</location>
    </subcellularLocation>
</comment>
<dbReference type="InterPro" id="IPR015163">
    <property type="entry name" value="Cdc6_C"/>
</dbReference>
<evidence type="ECO:0000256" key="3">
    <source>
        <dbReference type="ARBA" id="ARBA00006184"/>
    </source>
</evidence>
<dbReference type="GO" id="GO:0005737">
    <property type="term" value="C:cytoplasm"/>
    <property type="evidence" value="ECO:0007669"/>
    <property type="project" value="UniProtKB-SubCell"/>
</dbReference>
<dbReference type="FunFam" id="3.40.50.300:FF:000547">
    <property type="entry name" value="Cell division control protein"/>
    <property type="match status" value="1"/>
</dbReference>
<evidence type="ECO:0000256" key="10">
    <source>
        <dbReference type="ARBA" id="ARBA00022840"/>
    </source>
</evidence>
<dbReference type="CDD" id="cd00009">
    <property type="entry name" value="AAA"/>
    <property type="match status" value="1"/>
</dbReference>
<evidence type="ECO:0000256" key="14">
    <source>
        <dbReference type="ARBA" id="ARBA00056036"/>
    </source>
</evidence>
<keyword evidence="10" id="KW-0067">ATP-binding</keyword>
<dbReference type="AlphaFoldDB" id="A0ABD3V0P3"/>
<dbReference type="GO" id="GO:0005819">
    <property type="term" value="C:spindle"/>
    <property type="evidence" value="ECO:0007669"/>
    <property type="project" value="UniProtKB-ARBA"/>
</dbReference>
<comment type="subunit">
    <text evidence="15">Interacts with PCNA, ORC1, cyclin-CDK. Interacts with HUWE1. Interacts with ANKRD17. Interacts with GRWD1; origin binding of GRWD1 is dependent on CDC6. Interacts with CDT1; are mutually dependent on one another for loading MCM complexes onto chromatin. Interacts with TTC4. Interacts (via Cy motif) with CCNF; the interaction takes place during G2 and M phase. Interacts with CDH1.</text>
</comment>
<dbReference type="Gene3D" id="1.10.8.60">
    <property type="match status" value="1"/>
</dbReference>
<evidence type="ECO:0000256" key="9">
    <source>
        <dbReference type="ARBA" id="ARBA00022776"/>
    </source>
</evidence>
<keyword evidence="12 16" id="KW-0539">Nucleus</keyword>
<dbReference type="InterPro" id="IPR003593">
    <property type="entry name" value="AAA+_ATPase"/>
</dbReference>
<evidence type="ECO:0000256" key="8">
    <source>
        <dbReference type="ARBA" id="ARBA00022741"/>
    </source>
</evidence>
<dbReference type="InterPro" id="IPR016314">
    <property type="entry name" value="Cdc6/18"/>
</dbReference>
<feature type="domain" description="Cdc6 C-terminal" evidence="19">
    <location>
        <begin position="459"/>
        <end position="539"/>
    </location>
</feature>
<evidence type="ECO:0000256" key="15">
    <source>
        <dbReference type="ARBA" id="ARBA00062730"/>
    </source>
</evidence>
<evidence type="ECO:0000256" key="7">
    <source>
        <dbReference type="ARBA" id="ARBA00022705"/>
    </source>
</evidence>
<evidence type="ECO:0000256" key="4">
    <source>
        <dbReference type="ARBA" id="ARBA00022490"/>
    </source>
</evidence>
<protein>
    <recommendedName>
        <fullName evidence="16">Cell division control protein</fullName>
    </recommendedName>
</protein>
<dbReference type="PANTHER" id="PTHR10763">
    <property type="entry name" value="CELL DIVISION CONTROL PROTEIN 6-RELATED"/>
    <property type="match status" value="1"/>
</dbReference>
<evidence type="ECO:0000256" key="12">
    <source>
        <dbReference type="ARBA" id="ARBA00023242"/>
    </source>
</evidence>
<evidence type="ECO:0000313" key="21">
    <source>
        <dbReference type="Proteomes" id="UP001634394"/>
    </source>
</evidence>
<organism evidence="20 21">
    <name type="scientific">Sinanodonta woodiana</name>
    <name type="common">Chinese pond mussel</name>
    <name type="synonym">Anodonta woodiana</name>
    <dbReference type="NCBI Taxonomy" id="1069815"/>
    <lineage>
        <taxon>Eukaryota</taxon>
        <taxon>Metazoa</taxon>
        <taxon>Spiralia</taxon>
        <taxon>Lophotrochozoa</taxon>
        <taxon>Mollusca</taxon>
        <taxon>Bivalvia</taxon>
        <taxon>Autobranchia</taxon>
        <taxon>Heteroconchia</taxon>
        <taxon>Palaeoheterodonta</taxon>
        <taxon>Unionida</taxon>
        <taxon>Unionoidea</taxon>
        <taxon>Unionidae</taxon>
        <taxon>Unioninae</taxon>
        <taxon>Sinanodonta</taxon>
    </lineage>
</organism>
<dbReference type="FunFam" id="1.10.10.10:FF:000265">
    <property type="entry name" value="Cell division control protein"/>
    <property type="match status" value="1"/>
</dbReference>
<dbReference type="InterPro" id="IPR050311">
    <property type="entry name" value="ORC1/CDC6"/>
</dbReference>
<dbReference type="InterPro" id="IPR027417">
    <property type="entry name" value="P-loop_NTPase"/>
</dbReference>
<dbReference type="InterPro" id="IPR036390">
    <property type="entry name" value="WH_DNA-bd_sf"/>
</dbReference>
<name>A0ABD3V0P3_SINWO</name>
<keyword evidence="5" id="KW-0597">Phosphoprotein</keyword>
<evidence type="ECO:0000313" key="20">
    <source>
        <dbReference type="EMBL" id="KAL3855230.1"/>
    </source>
</evidence>
<keyword evidence="9" id="KW-0498">Mitosis</keyword>
<proteinExistence type="inferred from homology"/>
<dbReference type="Pfam" id="PF22606">
    <property type="entry name" value="Cdc6-ORC-like_ATPase_lid"/>
    <property type="match status" value="1"/>
</dbReference>
<evidence type="ECO:0000259" key="18">
    <source>
        <dbReference type="SMART" id="SM00382"/>
    </source>
</evidence>
<sequence>MAARETFVQRKLEFPVQKSRKSNCSKQKTENIDFVQPQPSVKPVFSSPRKRAAEGDEENRVVPILSTPSPFKKRSNGSTLTPNKREETPACCGSLMQRFYNSTNSPSQIVSAGFKSLVLSPTKSNTNECIKENSPLKSPKILRLYKPDGNGYHKAKQSFHTSKPERLVGREKEVGEINTFLKRHLLNKTAGSLYISGAPGTGKTASLMHLLDRLQDQHSCQTLYLNCMTLKDSATVFGKLYLDLTGKSAPTSKERQKAVEKCITSAGQSVVMVLDEIDQLDSKNQEILYTIFEWPSLSKSRLILIGIANALDLTDRVLPRLQARPKCRPQLLNFAPYNKEQITAILKARLEKLEEDGVVVMEPSAVLFCARKISAVAGDARKALDVCRRAIELVENDVKSQLVLKLSAADCNSPIKNSGVHGLKKITIQHISKVLSDVYGSSSAAQEQETVPLQQKLVVCSLLLFLKEGKVKEVTVGKLHEVYRSVCQRQHIDSIDFSELQCITTLLEARGIFGIKKAKEARLSKVTLKLDEKELEHTLQDKVLMSTILKQGLKK</sequence>
<dbReference type="Pfam" id="PF13401">
    <property type="entry name" value="AAA_22"/>
    <property type="match status" value="1"/>
</dbReference>
<reference evidence="20 21" key="1">
    <citation type="submission" date="2024-11" db="EMBL/GenBank/DDBJ databases">
        <title>Chromosome-level genome assembly of the freshwater bivalve Anodonta woodiana.</title>
        <authorList>
            <person name="Chen X."/>
        </authorList>
    </citation>
    <scope>NUCLEOTIDE SEQUENCE [LARGE SCALE GENOMIC DNA]</scope>
    <source>
        <strain evidence="20">MN2024</strain>
        <tissue evidence="20">Gills</tissue>
    </source>
</reference>
<gene>
    <name evidence="20" type="ORF">ACJMK2_014450</name>
</gene>
<comment type="function">
    <text evidence="14 16">Involved in the initiation of DNA replication. Also participates in checkpoint controls that ensure DNA replication is completed before mitosis is initiated.</text>
</comment>
<evidence type="ECO:0000259" key="19">
    <source>
        <dbReference type="SMART" id="SM01074"/>
    </source>
</evidence>
<dbReference type="InterPro" id="IPR049945">
    <property type="entry name" value="AAA_22"/>
</dbReference>
<dbReference type="PANTHER" id="PTHR10763:SF26">
    <property type="entry name" value="CELL DIVISION CONTROL PROTEIN 6 HOMOLOG"/>
    <property type="match status" value="1"/>
</dbReference>
<dbReference type="CDD" id="cd08768">
    <property type="entry name" value="Cdc6_C"/>
    <property type="match status" value="1"/>
</dbReference>
<evidence type="ECO:0000256" key="5">
    <source>
        <dbReference type="ARBA" id="ARBA00022553"/>
    </source>
</evidence>
<dbReference type="Gene3D" id="3.40.50.300">
    <property type="entry name" value="P-loop containing nucleotide triphosphate hydrolases"/>
    <property type="match status" value="1"/>
</dbReference>
<dbReference type="Pfam" id="PF09079">
    <property type="entry name" value="WHD_Cdc6"/>
    <property type="match status" value="1"/>
</dbReference>
<dbReference type="FunFam" id="1.10.8.60:FF:000058">
    <property type="entry name" value="Cell division control protein"/>
    <property type="match status" value="1"/>
</dbReference>